<dbReference type="RefSeq" id="WP_218823421.1">
    <property type="nucleotide sequence ID" value="NZ_NHON01000013.1"/>
</dbReference>
<keyword evidence="2" id="KW-1185">Reference proteome</keyword>
<comment type="caution">
    <text evidence="1">The sequence shown here is derived from an EMBL/GenBank/DDBJ whole genome shotgun (WGS) entry which is preliminary data.</text>
</comment>
<dbReference type="Proteomes" id="UP000196655">
    <property type="component" value="Unassembled WGS sequence"/>
</dbReference>
<dbReference type="AlphaFoldDB" id="A0A211ZQI0"/>
<protein>
    <submittedName>
        <fullName evidence="1">Uncharacterized protein</fullName>
    </submittedName>
</protein>
<evidence type="ECO:0000313" key="1">
    <source>
        <dbReference type="EMBL" id="OWJ67444.1"/>
    </source>
</evidence>
<organism evidence="1 2">
    <name type="scientific">Inquilinus limosus</name>
    <dbReference type="NCBI Taxonomy" id="171674"/>
    <lineage>
        <taxon>Bacteria</taxon>
        <taxon>Pseudomonadati</taxon>
        <taxon>Pseudomonadota</taxon>
        <taxon>Alphaproteobacteria</taxon>
        <taxon>Rhodospirillales</taxon>
        <taxon>Rhodospirillaceae</taxon>
        <taxon>Inquilinus</taxon>
    </lineage>
</organism>
<accession>A0A211ZQI0</accession>
<sequence>MTKLLDADGAVVERLHFASDDSFAVETAQDVEPTLEANKRLRADNPSGMGVTREWQHVASIPPVVQMIWLEKYGIRAWDKDHWPAVLRLLNDGEWSLLRTSEGTI</sequence>
<gene>
    <name evidence="1" type="ORF">BWR60_09570</name>
</gene>
<dbReference type="EMBL" id="NHON01000013">
    <property type="protein sequence ID" value="OWJ67444.1"/>
    <property type="molecule type" value="Genomic_DNA"/>
</dbReference>
<name>A0A211ZQI0_9PROT</name>
<reference evidence="2" key="1">
    <citation type="submission" date="2017-05" db="EMBL/GenBank/DDBJ databases">
        <authorList>
            <person name="Macchi M."/>
            <person name="Festa S."/>
            <person name="Coppotelli B.M."/>
            <person name="Morelli I.S."/>
        </authorList>
    </citation>
    <scope>NUCLEOTIDE SEQUENCE [LARGE SCALE GENOMIC DNA]</scope>
    <source>
        <strain evidence="2">I</strain>
    </source>
</reference>
<proteinExistence type="predicted"/>
<evidence type="ECO:0000313" key="2">
    <source>
        <dbReference type="Proteomes" id="UP000196655"/>
    </source>
</evidence>